<evidence type="ECO:0000256" key="6">
    <source>
        <dbReference type="ARBA" id="ARBA00023242"/>
    </source>
</evidence>
<feature type="domain" description="C2H2-type" evidence="9">
    <location>
        <begin position="831"/>
        <end position="853"/>
    </location>
</feature>
<reference evidence="10 11" key="1">
    <citation type="submission" date="2023-03" db="EMBL/GenBank/DDBJ databases">
        <title>High-quality genome of Scylla paramamosain provides insights in environmental adaptation.</title>
        <authorList>
            <person name="Zhang L."/>
        </authorList>
    </citation>
    <scope>NUCLEOTIDE SEQUENCE [LARGE SCALE GENOMIC DNA]</scope>
    <source>
        <strain evidence="10">LZ_2023a</strain>
        <tissue evidence="10">Muscle</tissue>
    </source>
</reference>
<dbReference type="InterPro" id="IPR036236">
    <property type="entry name" value="Znf_C2H2_sf"/>
</dbReference>
<dbReference type="Gene3D" id="3.30.160.60">
    <property type="entry name" value="Classic Zinc Finger"/>
    <property type="match status" value="5"/>
</dbReference>
<dbReference type="Proteomes" id="UP001487740">
    <property type="component" value="Unassembled WGS sequence"/>
</dbReference>
<dbReference type="GO" id="GO:0000978">
    <property type="term" value="F:RNA polymerase II cis-regulatory region sequence-specific DNA binding"/>
    <property type="evidence" value="ECO:0007669"/>
    <property type="project" value="TreeGrafter"/>
</dbReference>
<evidence type="ECO:0000313" key="10">
    <source>
        <dbReference type="EMBL" id="KAK8394998.1"/>
    </source>
</evidence>
<dbReference type="PROSITE" id="PS00028">
    <property type="entry name" value="ZINC_FINGER_C2H2_1"/>
    <property type="match status" value="4"/>
</dbReference>
<evidence type="ECO:0000256" key="2">
    <source>
        <dbReference type="ARBA" id="ARBA00022723"/>
    </source>
</evidence>
<dbReference type="PANTHER" id="PTHR24376:SF235">
    <property type="entry name" value="C2H2-TYPE DOMAIN-CONTAINING PROTEIN"/>
    <property type="match status" value="1"/>
</dbReference>
<evidence type="ECO:0000256" key="8">
    <source>
        <dbReference type="SAM" id="MobiDB-lite"/>
    </source>
</evidence>
<comment type="subcellular location">
    <subcellularLocation>
        <location evidence="1">Nucleus</location>
    </subcellularLocation>
</comment>
<name>A0AAW0U6U5_SCYPA</name>
<evidence type="ECO:0000256" key="7">
    <source>
        <dbReference type="PROSITE-ProRule" id="PRU00042"/>
    </source>
</evidence>
<feature type="domain" description="C2H2-type" evidence="9">
    <location>
        <begin position="629"/>
        <end position="652"/>
    </location>
</feature>
<feature type="domain" description="C2H2-type" evidence="9">
    <location>
        <begin position="723"/>
        <end position="751"/>
    </location>
</feature>
<evidence type="ECO:0000256" key="5">
    <source>
        <dbReference type="ARBA" id="ARBA00022833"/>
    </source>
</evidence>
<dbReference type="PANTHER" id="PTHR24376">
    <property type="entry name" value="ZINC FINGER PROTEIN"/>
    <property type="match status" value="1"/>
</dbReference>
<dbReference type="Pfam" id="PF00096">
    <property type="entry name" value="zf-C2H2"/>
    <property type="match status" value="3"/>
</dbReference>
<dbReference type="PROSITE" id="PS50157">
    <property type="entry name" value="ZINC_FINGER_C2H2_2"/>
    <property type="match status" value="6"/>
</dbReference>
<keyword evidence="6" id="KW-0539">Nucleus</keyword>
<feature type="domain" description="C2H2-type" evidence="9">
    <location>
        <begin position="752"/>
        <end position="774"/>
    </location>
</feature>
<keyword evidence="3" id="KW-0677">Repeat</keyword>
<feature type="region of interest" description="Disordered" evidence="8">
    <location>
        <begin position="190"/>
        <end position="218"/>
    </location>
</feature>
<dbReference type="SUPFAM" id="SSF57667">
    <property type="entry name" value="beta-beta-alpha zinc fingers"/>
    <property type="match status" value="3"/>
</dbReference>
<feature type="region of interest" description="Disordered" evidence="8">
    <location>
        <begin position="891"/>
        <end position="922"/>
    </location>
</feature>
<dbReference type="GO" id="GO:0008270">
    <property type="term" value="F:zinc ion binding"/>
    <property type="evidence" value="ECO:0007669"/>
    <property type="project" value="UniProtKB-KW"/>
</dbReference>
<keyword evidence="11" id="KW-1185">Reference proteome</keyword>
<dbReference type="GO" id="GO:0005634">
    <property type="term" value="C:nucleus"/>
    <property type="evidence" value="ECO:0007669"/>
    <property type="project" value="UniProtKB-SubCell"/>
</dbReference>
<gene>
    <name evidence="10" type="ORF">O3P69_006036</name>
</gene>
<dbReference type="InterPro" id="IPR013087">
    <property type="entry name" value="Znf_C2H2_type"/>
</dbReference>
<feature type="compositionally biased region" description="Basic and acidic residues" evidence="8">
    <location>
        <begin position="207"/>
        <end position="218"/>
    </location>
</feature>
<protein>
    <recommendedName>
        <fullName evidence="9">C2H2-type domain-containing protein</fullName>
    </recommendedName>
</protein>
<proteinExistence type="predicted"/>
<comment type="caution">
    <text evidence="10">The sequence shown here is derived from an EMBL/GenBank/DDBJ whole genome shotgun (WGS) entry which is preliminary data.</text>
</comment>
<dbReference type="FunFam" id="3.30.160.60:FF:000145">
    <property type="entry name" value="Zinc finger protein 574"/>
    <property type="match status" value="1"/>
</dbReference>
<feature type="domain" description="C2H2-type" evidence="9">
    <location>
        <begin position="692"/>
        <end position="719"/>
    </location>
</feature>
<feature type="region of interest" description="Disordered" evidence="8">
    <location>
        <begin position="381"/>
        <end position="411"/>
    </location>
</feature>
<evidence type="ECO:0000256" key="3">
    <source>
        <dbReference type="ARBA" id="ARBA00022737"/>
    </source>
</evidence>
<evidence type="ECO:0000256" key="4">
    <source>
        <dbReference type="ARBA" id="ARBA00022771"/>
    </source>
</evidence>
<organism evidence="10 11">
    <name type="scientific">Scylla paramamosain</name>
    <name type="common">Mud crab</name>
    <dbReference type="NCBI Taxonomy" id="85552"/>
    <lineage>
        <taxon>Eukaryota</taxon>
        <taxon>Metazoa</taxon>
        <taxon>Ecdysozoa</taxon>
        <taxon>Arthropoda</taxon>
        <taxon>Crustacea</taxon>
        <taxon>Multicrustacea</taxon>
        <taxon>Malacostraca</taxon>
        <taxon>Eumalacostraca</taxon>
        <taxon>Eucarida</taxon>
        <taxon>Decapoda</taxon>
        <taxon>Pleocyemata</taxon>
        <taxon>Brachyura</taxon>
        <taxon>Eubrachyura</taxon>
        <taxon>Portunoidea</taxon>
        <taxon>Portunidae</taxon>
        <taxon>Portuninae</taxon>
        <taxon>Scylla</taxon>
    </lineage>
</organism>
<dbReference type="GO" id="GO:0001228">
    <property type="term" value="F:DNA-binding transcription activator activity, RNA polymerase II-specific"/>
    <property type="evidence" value="ECO:0007669"/>
    <property type="project" value="TreeGrafter"/>
</dbReference>
<feature type="domain" description="C2H2-type" evidence="9">
    <location>
        <begin position="802"/>
        <end position="830"/>
    </location>
</feature>
<accession>A0AAW0U6U5</accession>
<sequence length="1048" mass="115643">MQQQQQDETPHVGYGSEMEEAVSPQWTLVIRNDGGASVVPLAEVSALQQDEAAIGDKNSTIIVLQTHEQDVLVDSTGLELSSSQAISQSDPVTEGEAEHVADFITVSAGQEEGAVDPLSITIADTSHHLPDIGPETLDNIHISVLAPSEMTRAIPEKAATEDSVPAPCESQSLGLPTAAAAVMSSGSSRLSSLGHGADPPAFTPVYEDSRQPTKQWKEKEGKEKLKNLGVKFRLDRDCTKQQRKEDFCSKVDVWTQKLACSNELVEPFERLEATLHRDITAELGLASSRNIFISLQQQGVARGVRVTETSPGHIVVSGSLMELLASRDIILEEIRKLRGVSEKGTSPSTRDVGVMCELIPSPATTRHASTLGLDRSARRYHSVLSRPLSPEPSPLRRRTKKQLVGHSSARNTDKRHLMKGFPERVAKKHAQKQNLKNVECGMKPKNKNYIFSEHSCQNSQEEDPHNSVSMAGVKTEPCAIRAISVSDQSSAESERVENENSSDLKALGVCQDGSSLAASAVKEGDGTKLHERTVCTEVNKTNSCLENINNDYLNVSKSRQQVEEEVDMTMKDEVFGQQETSKGTEELQDTQSSSQVKFKFSCKICSYKSMRENHFIKHMQLHDKGLALYRCNECNFVSIRASHLRRHKMSHALQVLHCHLCAYTCDDQKLLTKHVRVKHHTPKQSNPSDDMFECEECEYKTSWHYAFQRHRRTHTSSKVVAMHSCPQCHYKTVRREHFLRHIKNVHQNYRPFLCDICGKAFKRQDALKQHHVSHYQNLAQGQQWPGGAIWEHMATHSEERSFLCEVCGASFKTRSVQRNHVQTIHRRPRAFTCATCEKKFNTKFALRRHMKQHDTSIQDMEELQDLARNSRVNSSVGRLCELQPAASSLLPQAPTGMVHLPGRSRSSLPSAPESPPQHPPSACQITIDGQPPFLVPHLDAQHATLESGEACISKGSGTSLVGGEGSGGAELAALGNTQSGATVSVPVVPATVHILNQNTLSTSSGDLILSSEHYDGGQGSAVVGDDTTNYINADHSNSTLLYLTANFN</sequence>
<dbReference type="EMBL" id="JARAKH010000018">
    <property type="protein sequence ID" value="KAK8394998.1"/>
    <property type="molecule type" value="Genomic_DNA"/>
</dbReference>
<keyword evidence="5" id="KW-0862">Zinc</keyword>
<keyword evidence="4 7" id="KW-0863">Zinc-finger</keyword>
<dbReference type="SMART" id="SM00355">
    <property type="entry name" value="ZnF_C2H2"/>
    <property type="match status" value="8"/>
</dbReference>
<evidence type="ECO:0000256" key="1">
    <source>
        <dbReference type="ARBA" id="ARBA00004123"/>
    </source>
</evidence>
<keyword evidence="2" id="KW-0479">Metal-binding</keyword>
<evidence type="ECO:0000313" key="11">
    <source>
        <dbReference type="Proteomes" id="UP001487740"/>
    </source>
</evidence>
<evidence type="ECO:0000259" key="9">
    <source>
        <dbReference type="PROSITE" id="PS50157"/>
    </source>
</evidence>
<dbReference type="AlphaFoldDB" id="A0AAW0U6U5"/>